<name>A0ABQ8BL61_BRANA</name>
<dbReference type="SUPFAM" id="SSF51905">
    <property type="entry name" value="FAD/NAD(P)-binding domain"/>
    <property type="match status" value="1"/>
</dbReference>
<dbReference type="InterPro" id="IPR000172">
    <property type="entry name" value="GMC_OxRdtase_N"/>
</dbReference>
<feature type="domain" description="Glucose-methanol-choline oxidoreductase C-terminal" evidence="8">
    <location>
        <begin position="958"/>
        <end position="1088"/>
    </location>
</feature>
<accession>A0ABQ8BL61</accession>
<dbReference type="InterPro" id="IPR036188">
    <property type="entry name" value="FAD/NAD-bd_sf"/>
</dbReference>
<evidence type="ECO:0000259" key="6">
    <source>
        <dbReference type="Pfam" id="PF00732"/>
    </source>
</evidence>
<evidence type="ECO:0000256" key="3">
    <source>
        <dbReference type="ARBA" id="ARBA00022827"/>
    </source>
</evidence>
<keyword evidence="10" id="KW-1185">Reference proteome</keyword>
<dbReference type="PANTHER" id="PTHR46056">
    <property type="entry name" value="LONG-CHAIN-ALCOHOL OXIDASE"/>
    <property type="match status" value="1"/>
</dbReference>
<organism evidence="9 10">
    <name type="scientific">Brassica napus</name>
    <name type="common">Rape</name>
    <dbReference type="NCBI Taxonomy" id="3708"/>
    <lineage>
        <taxon>Eukaryota</taxon>
        <taxon>Viridiplantae</taxon>
        <taxon>Streptophyta</taxon>
        <taxon>Embryophyta</taxon>
        <taxon>Tracheophyta</taxon>
        <taxon>Spermatophyta</taxon>
        <taxon>Magnoliopsida</taxon>
        <taxon>eudicotyledons</taxon>
        <taxon>Gunneridae</taxon>
        <taxon>Pentapetalae</taxon>
        <taxon>rosids</taxon>
        <taxon>malvids</taxon>
        <taxon>Brassicales</taxon>
        <taxon>Brassicaceae</taxon>
        <taxon>Brassiceae</taxon>
        <taxon>Brassica</taxon>
    </lineage>
</organism>
<dbReference type="Pfam" id="PF00890">
    <property type="entry name" value="FAD_binding_2"/>
    <property type="match status" value="1"/>
</dbReference>
<evidence type="ECO:0000256" key="1">
    <source>
        <dbReference type="ARBA" id="ARBA00010790"/>
    </source>
</evidence>
<dbReference type="Proteomes" id="UP000824890">
    <property type="component" value="Unassembled WGS sequence"/>
</dbReference>
<dbReference type="InterPro" id="IPR007867">
    <property type="entry name" value="GMC_OxRtase_C"/>
</dbReference>
<evidence type="ECO:0000313" key="9">
    <source>
        <dbReference type="EMBL" id="KAH0905537.1"/>
    </source>
</evidence>
<comment type="similarity">
    <text evidence="1">Belongs to the GMC oxidoreductase family.</text>
</comment>
<protein>
    <recommendedName>
        <fullName evidence="11">Long-chain-alcohol oxidase</fullName>
    </recommendedName>
</protein>
<dbReference type="InterPro" id="IPR003953">
    <property type="entry name" value="FAD-dep_OxRdtase_2_FAD-bd"/>
</dbReference>
<gene>
    <name evidence="9" type="ORF">HID58_037364</name>
</gene>
<sequence>MLKASYVVNEKKVIEFQIMCCLFLGQSLNDKSDSQKRHDQLLVVVADWAQQYLYPLEPLESLGCHLRSVAYHQVCMSEWLHDIDSSTEGSISRPTEIELYHQLLTPEMEASQQEAGEYGSHHSRTAIEQLTDSQQLQSHNPERVVSTSCAVAPEIVFIKTDETVDEVMGEANVNVDDVCTGDEDGDKTTTGDPRLVFIGAKEVVVDRVLTTSRDSVLATVRANEVDDDEAEVMVDVKDDDRAKEVDSAVRAQEMLCFSDGRGASIPDSMEAYGENMEERSGKDVAVKVGKQLTICTWISTYITMIFGGSNHTLLLIRSLHQRRCSKYMRTKPTWQYQQVQQKLSKENNRENREMVGGTRDKKRGHPLLRWSTKQETFSHGFSQSDLQALSAICEAIMPPVPLLSLDLDMKLKVLRNDALLSFFKSSGSHVRPDEVAEVMATKAMPVTVTVVRIVLRLLTFRLGTLLLCGFVCLDKKNWSFLLLKFSDISLEKREKVLQKWNKQWYNPLARIAFMMIKAIFLFYYFTWTNENTENPAWDAIGYKVDIGENEDIERKQRPLEKGIIETAKEDEATIKQLMINKGLKLKEDKESNTFKIECDAVVIGSGCGGGVAAANLAKSGLKVIVVEKGNYFVPQDYSTLEGPSMFEMFEANGLLMTHDGRFRFMAGSTLGGGSVVNWAASLKTPDAIIEEWSVDRGIATFAREGYTAAMESVCKRICVTDKVIREGFQNQILRKGCEKLRLDVTVVPRNSSEEHYCGSCSFGCKTGDKRGTDITWLVDAVDNNAVILTQCRADKLIFAETESGRRKKRCLGVTVSISNTTINKIEINAKVTVVACGSLMTPGLLSSSGLKNPNIGRGLHIHPILMAWGYFPEKNSNFNGAAHEGEIMTSLHYVFEIDSTTPNITLETPALGPGTFAALIPWVSGKDIKERLAKYSRTSHIFVMVRDEGVGEVKGGIVKYKLTKADEENLTTGLRRALRILVAAGAEEVGTYRSDGQRLKCDGVKEEDLEKFLETVDAPAGVVSMSRRWTHSFTAHQMGCCRMGATEEEGAVDGYGESWEAEGLFVCDASVLPTALGVNPMVTIQSTAYCISKRLAELMMKKKQD</sequence>
<feature type="domain" description="Glucose-methanol-choline oxidoreductase N-terminal" evidence="6">
    <location>
        <begin position="646"/>
        <end position="863"/>
    </location>
</feature>
<keyword evidence="4" id="KW-0560">Oxidoreductase</keyword>
<evidence type="ECO:0000256" key="4">
    <source>
        <dbReference type="ARBA" id="ARBA00023002"/>
    </source>
</evidence>
<evidence type="ECO:0000259" key="8">
    <source>
        <dbReference type="Pfam" id="PF05199"/>
    </source>
</evidence>
<comment type="caution">
    <text evidence="9">The sequence shown here is derived from an EMBL/GenBank/DDBJ whole genome shotgun (WGS) entry which is preliminary data.</text>
</comment>
<dbReference type="Gene3D" id="3.50.50.60">
    <property type="entry name" value="FAD/NAD(P)-binding domain"/>
    <property type="match status" value="2"/>
</dbReference>
<evidence type="ECO:0008006" key="11">
    <source>
        <dbReference type="Google" id="ProtNLM"/>
    </source>
</evidence>
<evidence type="ECO:0000313" key="10">
    <source>
        <dbReference type="Proteomes" id="UP000824890"/>
    </source>
</evidence>
<evidence type="ECO:0000259" key="7">
    <source>
        <dbReference type="Pfam" id="PF00890"/>
    </source>
</evidence>
<keyword evidence="2" id="KW-0285">Flavoprotein</keyword>
<proteinExistence type="inferred from homology"/>
<dbReference type="EMBL" id="JAGKQM010000010">
    <property type="protein sequence ID" value="KAH0905537.1"/>
    <property type="molecule type" value="Genomic_DNA"/>
</dbReference>
<evidence type="ECO:0000256" key="2">
    <source>
        <dbReference type="ARBA" id="ARBA00022630"/>
    </source>
</evidence>
<reference evidence="9 10" key="1">
    <citation type="submission" date="2021-05" db="EMBL/GenBank/DDBJ databases">
        <title>Genome Assembly of Synthetic Allotetraploid Brassica napus Reveals Homoeologous Exchanges between Subgenomes.</title>
        <authorList>
            <person name="Davis J.T."/>
        </authorList>
    </citation>
    <scope>NUCLEOTIDE SEQUENCE [LARGE SCALE GENOMIC DNA]</scope>
    <source>
        <strain evidence="10">cv. Da-Ae</strain>
        <tissue evidence="9">Seedling</tissue>
    </source>
</reference>
<dbReference type="Pfam" id="PF00732">
    <property type="entry name" value="GMC_oxred_N"/>
    <property type="match status" value="1"/>
</dbReference>
<feature type="compositionally biased region" description="Basic and acidic residues" evidence="5">
    <location>
        <begin position="343"/>
        <end position="353"/>
    </location>
</feature>
<feature type="domain" description="FAD-dependent oxidoreductase 2 FAD-binding" evidence="7">
    <location>
        <begin position="599"/>
        <end position="631"/>
    </location>
</feature>
<keyword evidence="3" id="KW-0274">FAD</keyword>
<evidence type="ECO:0000256" key="5">
    <source>
        <dbReference type="SAM" id="MobiDB-lite"/>
    </source>
</evidence>
<feature type="region of interest" description="Disordered" evidence="5">
    <location>
        <begin position="343"/>
        <end position="364"/>
    </location>
</feature>
<dbReference type="PANTHER" id="PTHR46056:SF5">
    <property type="entry name" value="LONG-CHAIN-ALCOHOL OXIDASE FAO1"/>
    <property type="match status" value="1"/>
</dbReference>
<dbReference type="Pfam" id="PF05199">
    <property type="entry name" value="GMC_oxred_C"/>
    <property type="match status" value="1"/>
</dbReference>